<name>A0A9D6UJW8_UNCSA</name>
<dbReference type="Pfam" id="PF06245">
    <property type="entry name" value="DUF1015"/>
    <property type="match status" value="1"/>
</dbReference>
<dbReference type="PANTHER" id="PTHR36454">
    <property type="entry name" value="LMO2823 PROTEIN"/>
    <property type="match status" value="1"/>
</dbReference>
<evidence type="ECO:0000313" key="2">
    <source>
        <dbReference type="Proteomes" id="UP000808761"/>
    </source>
</evidence>
<organism evidence="1 2">
    <name type="scientific">Candidatus Saganbacteria bacterium</name>
    <dbReference type="NCBI Taxonomy" id="2575572"/>
    <lineage>
        <taxon>Bacteria</taxon>
        <taxon>Bacillati</taxon>
        <taxon>Saganbacteria</taxon>
    </lineage>
</organism>
<comment type="caution">
    <text evidence="1">The sequence shown here is derived from an EMBL/GenBank/DDBJ whole genome shotgun (WGS) entry which is preliminary data.</text>
</comment>
<reference evidence="1" key="1">
    <citation type="submission" date="2020-07" db="EMBL/GenBank/DDBJ databases">
        <title>Huge and variable diversity of episymbiotic CPR bacteria and DPANN archaea in groundwater ecosystems.</title>
        <authorList>
            <person name="He C.Y."/>
            <person name="Keren R."/>
            <person name="Whittaker M."/>
            <person name="Farag I.F."/>
            <person name="Doudna J."/>
            <person name="Cate J.H.D."/>
            <person name="Banfield J.F."/>
        </authorList>
    </citation>
    <scope>NUCLEOTIDE SEQUENCE</scope>
    <source>
        <strain evidence="1">NC_groundwater_1860_Pr3_B-0.1um_51_7</strain>
    </source>
</reference>
<sequence length="66" mass="7869">MVKVFPFRGTVYNREKIKKFSLVMAPPYDVISGEEQEELYQQHDFNVVRLIFGKEFPGDNEYNNCY</sequence>
<accession>A0A9D6UJW8</accession>
<dbReference type="AlphaFoldDB" id="A0A9D6UJW8"/>
<feature type="non-terminal residue" evidence="1">
    <location>
        <position position="66"/>
    </location>
</feature>
<dbReference type="PANTHER" id="PTHR36454:SF1">
    <property type="entry name" value="DUF1015 DOMAIN-CONTAINING PROTEIN"/>
    <property type="match status" value="1"/>
</dbReference>
<dbReference type="InterPro" id="IPR008323">
    <property type="entry name" value="UCP033563"/>
</dbReference>
<dbReference type="Proteomes" id="UP000808761">
    <property type="component" value="Unassembled WGS sequence"/>
</dbReference>
<dbReference type="EMBL" id="JACRKR010000090">
    <property type="protein sequence ID" value="MBI5078730.1"/>
    <property type="molecule type" value="Genomic_DNA"/>
</dbReference>
<gene>
    <name evidence="1" type="ORF">HZB08_01745</name>
</gene>
<evidence type="ECO:0000313" key="1">
    <source>
        <dbReference type="EMBL" id="MBI5078730.1"/>
    </source>
</evidence>
<protein>
    <submittedName>
        <fullName evidence="1">DUF1015 family protein</fullName>
    </submittedName>
</protein>
<proteinExistence type="predicted"/>